<comment type="catalytic activity">
    <reaction evidence="14 16">
        <text>a menaquinone + succinate = a menaquinol + fumarate</text>
        <dbReference type="Rhea" id="RHEA:27834"/>
        <dbReference type="Rhea" id="RHEA-COMP:9537"/>
        <dbReference type="Rhea" id="RHEA-COMP:9539"/>
        <dbReference type="ChEBI" id="CHEBI:16374"/>
        <dbReference type="ChEBI" id="CHEBI:18151"/>
        <dbReference type="ChEBI" id="CHEBI:29806"/>
        <dbReference type="ChEBI" id="CHEBI:30031"/>
        <dbReference type="EC" id="1.3.5.1"/>
    </reaction>
</comment>
<dbReference type="GO" id="GO:0051539">
    <property type="term" value="F:4 iron, 4 sulfur cluster binding"/>
    <property type="evidence" value="ECO:0007669"/>
    <property type="project" value="UniProtKB-KW"/>
</dbReference>
<dbReference type="Pfam" id="PF13085">
    <property type="entry name" value="Fer2_3"/>
    <property type="match status" value="1"/>
</dbReference>
<dbReference type="GO" id="GO:0051537">
    <property type="term" value="F:2 iron, 2 sulfur cluster binding"/>
    <property type="evidence" value="ECO:0007669"/>
    <property type="project" value="UniProtKB-KW"/>
</dbReference>
<evidence type="ECO:0000256" key="3">
    <source>
        <dbReference type="ARBA" id="ARBA00012792"/>
    </source>
</evidence>
<keyword evidence="10 19" id="KW-0560">Oxidoreductase</keyword>
<dbReference type="GO" id="GO:0051538">
    <property type="term" value="F:3 iron, 4 sulfur cluster binding"/>
    <property type="evidence" value="ECO:0007669"/>
    <property type="project" value="UniProtKB-KW"/>
</dbReference>
<keyword evidence="13 16" id="KW-0003">3Fe-4S</keyword>
<reference evidence="19" key="3">
    <citation type="submission" date="2019-06" db="EMBL/GenBank/DDBJ databases">
        <title>A comparative analysis of the Nautiliaceae.</title>
        <authorList>
            <person name="Grosche A."/>
            <person name="Smedile F."/>
            <person name="Vetriani C."/>
        </authorList>
    </citation>
    <scope>NUCLEOTIDE SEQUENCE</scope>
    <source>
        <strain evidence="19">TB6</strain>
    </source>
</reference>
<evidence type="ECO:0000313" key="19">
    <source>
        <dbReference type="EMBL" id="QCI28532.1"/>
    </source>
</evidence>
<reference evidence="20 21" key="2">
    <citation type="submission" date="2018-11" db="EMBL/GenBank/DDBJ databases">
        <title>Genomic Encyclopedia of Type Strains, Phase IV (KMG-IV): sequencing the most valuable type-strain genomes for metagenomic binning, comparative biology and taxonomic classification.</title>
        <authorList>
            <person name="Goeker M."/>
        </authorList>
    </citation>
    <scope>NUCLEOTIDE SEQUENCE [LARGE SCALE GENOMIC DNA]</scope>
    <source>
        <strain evidence="20 21">DSM 27783</strain>
    </source>
</reference>
<dbReference type="EC" id="1.3.5.1" evidence="3 16"/>
<organism evidence="20 21">
    <name type="scientific">Caminibacter pacificus</name>
    <dbReference type="NCBI Taxonomy" id="1424653"/>
    <lineage>
        <taxon>Bacteria</taxon>
        <taxon>Pseudomonadati</taxon>
        <taxon>Campylobacterota</taxon>
        <taxon>Epsilonproteobacteria</taxon>
        <taxon>Nautiliales</taxon>
        <taxon>Nautiliaceae</taxon>
        <taxon>Caminibacter</taxon>
    </lineage>
</organism>
<dbReference type="SUPFAM" id="SSF54292">
    <property type="entry name" value="2Fe-2S ferredoxin-like"/>
    <property type="match status" value="1"/>
</dbReference>
<dbReference type="InterPro" id="IPR006058">
    <property type="entry name" value="2Fe2S_fd_BS"/>
</dbReference>
<comment type="similarity">
    <text evidence="2 16">Belongs to the succinate dehydrogenase/fumarate reductase iron-sulfur protein family.</text>
</comment>
<dbReference type="GO" id="GO:0006099">
    <property type="term" value="P:tricarboxylic acid cycle"/>
    <property type="evidence" value="ECO:0007669"/>
    <property type="project" value="UniProtKB-KW"/>
</dbReference>
<dbReference type="PROSITE" id="PS51379">
    <property type="entry name" value="4FE4S_FER_2"/>
    <property type="match status" value="1"/>
</dbReference>
<dbReference type="Proteomes" id="UP000272781">
    <property type="component" value="Unassembled WGS sequence"/>
</dbReference>
<comment type="cofactor">
    <cofactor evidence="16">
        <name>[3Fe-4S] cluster</name>
        <dbReference type="ChEBI" id="CHEBI:21137"/>
    </cofactor>
    <text evidence="16">Binds 1 [3Fe-4S] cluster.</text>
</comment>
<dbReference type="InterPro" id="IPR017900">
    <property type="entry name" value="4Fe4S_Fe_S_CS"/>
</dbReference>
<evidence type="ECO:0000256" key="14">
    <source>
        <dbReference type="ARBA" id="ARBA00034412"/>
    </source>
</evidence>
<feature type="domain" description="4Fe-4S ferredoxin-type" evidence="18">
    <location>
        <begin position="200"/>
        <end position="229"/>
    </location>
</feature>
<dbReference type="Gene3D" id="3.10.20.30">
    <property type="match status" value="1"/>
</dbReference>
<dbReference type="InterPro" id="IPR025192">
    <property type="entry name" value="Succ_DH/fum_Rdtase_N"/>
</dbReference>
<evidence type="ECO:0000259" key="17">
    <source>
        <dbReference type="PROSITE" id="PS51085"/>
    </source>
</evidence>
<dbReference type="Proteomes" id="UP000298805">
    <property type="component" value="Chromosome"/>
</dbReference>
<dbReference type="InterPro" id="IPR012675">
    <property type="entry name" value="Beta-grasp_dom_sf"/>
</dbReference>
<evidence type="ECO:0000256" key="15">
    <source>
        <dbReference type="ARBA" id="ARBA00066269"/>
    </source>
</evidence>
<dbReference type="InterPro" id="IPR004489">
    <property type="entry name" value="Succ_DH/fum_Rdtase_Fe-S"/>
</dbReference>
<proteinExistence type="inferred from homology"/>
<dbReference type="PANTHER" id="PTHR11921">
    <property type="entry name" value="SUCCINATE DEHYDROGENASE IRON-SULFUR PROTEIN"/>
    <property type="match status" value="1"/>
</dbReference>
<dbReference type="GO" id="GO:0022904">
    <property type="term" value="P:respiratory electron transport chain"/>
    <property type="evidence" value="ECO:0007669"/>
    <property type="project" value="TreeGrafter"/>
</dbReference>
<evidence type="ECO:0000256" key="16">
    <source>
        <dbReference type="RuleBase" id="RU361237"/>
    </source>
</evidence>
<dbReference type="InterPro" id="IPR036010">
    <property type="entry name" value="2Fe-2S_ferredoxin-like_sf"/>
</dbReference>
<dbReference type="PANTHER" id="PTHR11921:SF29">
    <property type="entry name" value="SUCCINATE DEHYDROGENASE [UBIQUINONE] IRON-SULFUR SUBUNIT, MITOCHONDRIAL"/>
    <property type="match status" value="1"/>
</dbReference>
<dbReference type="NCBIfam" id="TIGR00384">
    <property type="entry name" value="dhsB"/>
    <property type="match status" value="1"/>
</dbReference>
<keyword evidence="9" id="KW-0249">Electron transport</keyword>
<dbReference type="GO" id="GO:0046872">
    <property type="term" value="F:metal ion binding"/>
    <property type="evidence" value="ECO:0007669"/>
    <property type="project" value="UniProtKB-KW"/>
</dbReference>
<evidence type="ECO:0000256" key="13">
    <source>
        <dbReference type="ARBA" id="ARBA00023291"/>
    </source>
</evidence>
<evidence type="ECO:0000256" key="9">
    <source>
        <dbReference type="ARBA" id="ARBA00022982"/>
    </source>
</evidence>
<comment type="pathway">
    <text evidence="1">Carbohydrate metabolism; tricarboxylic acid cycle; fumarate from succinate (bacterial route): step 1/1.</text>
</comment>
<evidence type="ECO:0000256" key="8">
    <source>
        <dbReference type="ARBA" id="ARBA00022723"/>
    </source>
</evidence>
<comment type="cofactor">
    <cofactor evidence="16">
        <name>[2Fe-2S] cluster</name>
        <dbReference type="ChEBI" id="CHEBI:190135"/>
    </cofactor>
    <text evidence="16">Binds 1 [2Fe-2S] cluster.</text>
</comment>
<dbReference type="InterPro" id="IPR017896">
    <property type="entry name" value="4Fe4S_Fe-S-bd"/>
</dbReference>
<sequence length="323" mass="36614">MEVTFKVYRFNPEFDDKPHYDEYKLEMGEDSVILDALNKIKWEIDGSLSYRRSCRHGICGSCAIKLNGKNVLACKTPIKEAVEQFGNVLIVEPLSKKKEKVIKDLVIDKKDFWDKNAKVKPYLIAEIDEHPTSENLIPPKLVELLEDADYCIACGCCYYTCETIRGGDTEFLGPQALAKTYRFTADVRDEAKKERLELVNELGIGVWDCVKCQGCIEVCPKGVDPFTKITHLHNQIFEEGVAKKNVATKHAEGFVHSIKKHGILDEGMLVLYSEGVNVVRHLPEAIAMFAKGKIKLPWQMPKSKGLDEIQKLIEISQTHELKD</sequence>
<dbReference type="NCBIfam" id="NF004616">
    <property type="entry name" value="PRK05950.1"/>
    <property type="match status" value="1"/>
</dbReference>
<evidence type="ECO:0000256" key="12">
    <source>
        <dbReference type="ARBA" id="ARBA00023014"/>
    </source>
</evidence>
<dbReference type="EMBL" id="RJVK01000001">
    <property type="protein sequence ID" value="ROR40741.1"/>
    <property type="molecule type" value="Genomic_DNA"/>
</dbReference>
<evidence type="ECO:0000256" key="6">
    <source>
        <dbReference type="ARBA" id="ARBA00022532"/>
    </source>
</evidence>
<evidence type="ECO:0000259" key="18">
    <source>
        <dbReference type="PROSITE" id="PS51379"/>
    </source>
</evidence>
<keyword evidence="22" id="KW-1185">Reference proteome</keyword>
<dbReference type="InterPro" id="IPR001041">
    <property type="entry name" value="2Fe-2S_ferredoxin-type"/>
</dbReference>
<dbReference type="InterPro" id="IPR050573">
    <property type="entry name" value="SDH/FRD_Iron-Sulfur"/>
</dbReference>
<dbReference type="PROSITE" id="PS51085">
    <property type="entry name" value="2FE2S_FER_2"/>
    <property type="match status" value="1"/>
</dbReference>
<keyword evidence="8 16" id="KW-0479">Metal-binding</keyword>
<accession>A0AAJ4RDR4</accession>
<dbReference type="InterPro" id="IPR009051">
    <property type="entry name" value="Helical_ferredxn"/>
</dbReference>
<dbReference type="RefSeq" id="WP_123351655.1">
    <property type="nucleotide sequence ID" value="NZ_CP027432.2"/>
</dbReference>
<dbReference type="Pfam" id="PF13183">
    <property type="entry name" value="Fer4_8"/>
    <property type="match status" value="1"/>
</dbReference>
<evidence type="ECO:0000313" key="20">
    <source>
        <dbReference type="EMBL" id="ROR40741.1"/>
    </source>
</evidence>
<comment type="cofactor">
    <cofactor evidence="16">
        <name>[4Fe-4S] cluster</name>
        <dbReference type="ChEBI" id="CHEBI:49883"/>
    </cofactor>
    <text evidence="16">Binds 1 [4Fe-4S] cluster.</text>
</comment>
<keyword evidence="7 16" id="KW-0001">2Fe-2S</keyword>
<protein>
    <recommendedName>
        <fullName evidence="4 16">Fumarate reductase iron-sulfur subunit</fullName>
        <ecNumber evidence="3 16">1.3.5.1</ecNumber>
    </recommendedName>
</protein>
<keyword evidence="6" id="KW-0816">Tricarboxylic acid cycle</keyword>
<feature type="domain" description="2Fe-2S ferredoxin-type" evidence="17">
    <location>
        <begin position="1"/>
        <end position="95"/>
    </location>
</feature>
<dbReference type="SUPFAM" id="SSF46548">
    <property type="entry name" value="alpha-helical ferredoxin"/>
    <property type="match status" value="1"/>
</dbReference>
<evidence type="ECO:0000313" key="21">
    <source>
        <dbReference type="Proteomes" id="UP000272781"/>
    </source>
</evidence>
<evidence type="ECO:0000256" key="10">
    <source>
        <dbReference type="ARBA" id="ARBA00023002"/>
    </source>
</evidence>
<evidence type="ECO:0000256" key="5">
    <source>
        <dbReference type="ARBA" id="ARBA00022485"/>
    </source>
</evidence>
<evidence type="ECO:0000256" key="2">
    <source>
        <dbReference type="ARBA" id="ARBA00009433"/>
    </source>
</evidence>
<dbReference type="GO" id="GO:0008177">
    <property type="term" value="F:succinate dehydrogenase (quinone) activity"/>
    <property type="evidence" value="ECO:0007669"/>
    <property type="project" value="UniProtKB-EC"/>
</dbReference>
<name>A0AAJ4RDR4_9BACT</name>
<dbReference type="PROSITE" id="PS00197">
    <property type="entry name" value="2FE2S_FER_1"/>
    <property type="match status" value="1"/>
</dbReference>
<keyword evidence="12 16" id="KW-0411">Iron-sulfur</keyword>
<keyword evidence="9" id="KW-0813">Transport</keyword>
<dbReference type="FunFam" id="1.10.1060.10:FF:000003">
    <property type="entry name" value="Succinate dehydrogenase iron-sulfur subunit"/>
    <property type="match status" value="1"/>
</dbReference>
<evidence type="ECO:0000256" key="1">
    <source>
        <dbReference type="ARBA" id="ARBA00004894"/>
    </source>
</evidence>
<gene>
    <name evidence="19" type="primary">sdhB</name>
    <name evidence="19" type="ORF">C6V80_06025</name>
    <name evidence="20" type="ORF">EDC58_0221</name>
</gene>
<comment type="subunit">
    <text evidence="15">Part of an enzyme complex containing three subunits: a flavoprotein (frdA), an iron-sulfur protein (frdB), and diheme cytochrome b (frdC).</text>
</comment>
<dbReference type="PROSITE" id="PS00198">
    <property type="entry name" value="4FE4S_FER_1"/>
    <property type="match status" value="2"/>
</dbReference>
<dbReference type="GO" id="GO:0009055">
    <property type="term" value="F:electron transfer activity"/>
    <property type="evidence" value="ECO:0007669"/>
    <property type="project" value="InterPro"/>
</dbReference>
<dbReference type="Gene3D" id="1.10.1060.10">
    <property type="entry name" value="Alpha-helical ferredoxin"/>
    <property type="match status" value="1"/>
</dbReference>
<reference evidence="22" key="1">
    <citation type="submission" date="2018-03" db="EMBL/GenBank/DDBJ databases">
        <title>A comparative analysis of the Nautiliaceae.</title>
        <authorList>
            <person name="Grosche A."/>
            <person name="Smedile F."/>
            <person name="Vetriani C."/>
        </authorList>
    </citation>
    <scope>NUCLEOTIDE SEQUENCE [LARGE SCALE GENOMIC DNA]</scope>
    <source>
        <strain evidence="22">TB6</strain>
    </source>
</reference>
<keyword evidence="11 16" id="KW-0408">Iron</keyword>
<dbReference type="CDD" id="cd00207">
    <property type="entry name" value="fer2"/>
    <property type="match status" value="1"/>
</dbReference>
<evidence type="ECO:0000256" key="4">
    <source>
        <dbReference type="ARBA" id="ARBA00017261"/>
    </source>
</evidence>
<dbReference type="AlphaFoldDB" id="A0AAJ4RDR4"/>
<dbReference type="EMBL" id="CP027432">
    <property type="protein sequence ID" value="QCI28532.1"/>
    <property type="molecule type" value="Genomic_DNA"/>
</dbReference>
<keyword evidence="5 16" id="KW-0004">4Fe-4S</keyword>
<evidence type="ECO:0000256" key="7">
    <source>
        <dbReference type="ARBA" id="ARBA00022714"/>
    </source>
</evidence>
<evidence type="ECO:0000313" key="22">
    <source>
        <dbReference type="Proteomes" id="UP000298805"/>
    </source>
</evidence>
<evidence type="ECO:0000256" key="11">
    <source>
        <dbReference type="ARBA" id="ARBA00023004"/>
    </source>
</evidence>